<keyword evidence="1" id="KW-0812">Transmembrane</keyword>
<dbReference type="RefSeq" id="WP_159526100.1">
    <property type="nucleotide sequence ID" value="NZ_WUUU01000049.1"/>
</dbReference>
<accession>A0A6B0SJ72</accession>
<name>A0A6B0SJ72_9EURY</name>
<keyword evidence="1" id="KW-0472">Membrane</keyword>
<comment type="caution">
    <text evidence="2">The sequence shown here is derived from an EMBL/GenBank/DDBJ whole genome shotgun (WGS) entry which is preliminary data.</text>
</comment>
<dbReference type="Proteomes" id="UP000471521">
    <property type="component" value="Unassembled WGS sequence"/>
</dbReference>
<gene>
    <name evidence="2" type="ORF">GRX66_08030</name>
</gene>
<feature type="transmembrane region" description="Helical" evidence="1">
    <location>
        <begin position="29"/>
        <end position="49"/>
    </location>
</feature>
<keyword evidence="1" id="KW-1133">Transmembrane helix</keyword>
<sequence length="105" mass="11811">MVKTTKQEEVSVGHRGTLSSALNYIDREFGAWFLLAGKFAVVFGAWMSLTLLGRRYVTSPDLLELIAIGYWFAWMFAVGVLAIGLIVALSGWLDQFSRSKRQSKY</sequence>
<organism evidence="2 3">
    <name type="scientific">Halobacterium bonnevillei</name>
    <dbReference type="NCBI Taxonomy" id="2692200"/>
    <lineage>
        <taxon>Archaea</taxon>
        <taxon>Methanobacteriati</taxon>
        <taxon>Methanobacteriota</taxon>
        <taxon>Stenosarchaea group</taxon>
        <taxon>Halobacteria</taxon>
        <taxon>Halobacteriales</taxon>
        <taxon>Halobacteriaceae</taxon>
        <taxon>Halobacterium</taxon>
    </lineage>
</organism>
<dbReference type="AlphaFoldDB" id="A0A6B0SJ72"/>
<dbReference type="EMBL" id="WUUU01000049">
    <property type="protein sequence ID" value="MXR20556.1"/>
    <property type="molecule type" value="Genomic_DNA"/>
</dbReference>
<proteinExistence type="predicted"/>
<keyword evidence="3" id="KW-1185">Reference proteome</keyword>
<evidence type="ECO:0000313" key="3">
    <source>
        <dbReference type="Proteomes" id="UP000471521"/>
    </source>
</evidence>
<evidence type="ECO:0000256" key="1">
    <source>
        <dbReference type="SAM" id="Phobius"/>
    </source>
</evidence>
<protein>
    <submittedName>
        <fullName evidence="2">Uncharacterized protein</fullName>
    </submittedName>
</protein>
<evidence type="ECO:0000313" key="2">
    <source>
        <dbReference type="EMBL" id="MXR20556.1"/>
    </source>
</evidence>
<dbReference type="OrthoDB" id="252669at2157"/>
<feature type="transmembrane region" description="Helical" evidence="1">
    <location>
        <begin position="69"/>
        <end position="93"/>
    </location>
</feature>
<reference evidence="2 3" key="1">
    <citation type="submission" date="2019-12" db="EMBL/GenBank/DDBJ databases">
        <title>Isolation and characterization of three novel carbon monoxide-oxidizing members of Halobacteria from salione crusts and soils.</title>
        <authorList>
            <person name="Myers M.R."/>
            <person name="King G.M."/>
        </authorList>
    </citation>
    <scope>NUCLEOTIDE SEQUENCE [LARGE SCALE GENOMIC DNA]</scope>
    <source>
        <strain evidence="2 3">PCN9</strain>
    </source>
</reference>